<keyword evidence="3" id="KW-1185">Reference proteome</keyword>
<gene>
    <name evidence="2" type="ORF">B0H16DRAFT_1719332</name>
</gene>
<dbReference type="Proteomes" id="UP001215598">
    <property type="component" value="Unassembled WGS sequence"/>
</dbReference>
<accession>A0AAD7JEI1</accession>
<evidence type="ECO:0000256" key="1">
    <source>
        <dbReference type="SAM" id="MobiDB-lite"/>
    </source>
</evidence>
<name>A0AAD7JEI1_9AGAR</name>
<reference evidence="2" key="1">
    <citation type="submission" date="2023-03" db="EMBL/GenBank/DDBJ databases">
        <title>Massive genome expansion in bonnet fungi (Mycena s.s.) driven by repeated elements and novel gene families across ecological guilds.</title>
        <authorList>
            <consortium name="Lawrence Berkeley National Laboratory"/>
            <person name="Harder C.B."/>
            <person name="Miyauchi S."/>
            <person name="Viragh M."/>
            <person name="Kuo A."/>
            <person name="Thoen E."/>
            <person name="Andreopoulos B."/>
            <person name="Lu D."/>
            <person name="Skrede I."/>
            <person name="Drula E."/>
            <person name="Henrissat B."/>
            <person name="Morin E."/>
            <person name="Kohler A."/>
            <person name="Barry K."/>
            <person name="LaButti K."/>
            <person name="Morin E."/>
            <person name="Salamov A."/>
            <person name="Lipzen A."/>
            <person name="Mereny Z."/>
            <person name="Hegedus B."/>
            <person name="Baldrian P."/>
            <person name="Stursova M."/>
            <person name="Weitz H."/>
            <person name="Taylor A."/>
            <person name="Grigoriev I.V."/>
            <person name="Nagy L.G."/>
            <person name="Martin F."/>
            <person name="Kauserud H."/>
        </authorList>
    </citation>
    <scope>NUCLEOTIDE SEQUENCE</scope>
    <source>
        <strain evidence="2">CBHHK182m</strain>
    </source>
</reference>
<evidence type="ECO:0000313" key="3">
    <source>
        <dbReference type="Proteomes" id="UP001215598"/>
    </source>
</evidence>
<dbReference type="EMBL" id="JARKIB010000034">
    <property type="protein sequence ID" value="KAJ7761692.1"/>
    <property type="molecule type" value="Genomic_DNA"/>
</dbReference>
<evidence type="ECO:0000313" key="2">
    <source>
        <dbReference type="EMBL" id="KAJ7761692.1"/>
    </source>
</evidence>
<feature type="compositionally biased region" description="Acidic residues" evidence="1">
    <location>
        <begin position="499"/>
        <end position="513"/>
    </location>
</feature>
<proteinExistence type="predicted"/>
<comment type="caution">
    <text evidence="2">The sequence shown here is derived from an EMBL/GenBank/DDBJ whole genome shotgun (WGS) entry which is preliminary data.</text>
</comment>
<dbReference type="AlphaFoldDB" id="A0AAD7JEI1"/>
<organism evidence="2 3">
    <name type="scientific">Mycena metata</name>
    <dbReference type="NCBI Taxonomy" id="1033252"/>
    <lineage>
        <taxon>Eukaryota</taxon>
        <taxon>Fungi</taxon>
        <taxon>Dikarya</taxon>
        <taxon>Basidiomycota</taxon>
        <taxon>Agaricomycotina</taxon>
        <taxon>Agaricomycetes</taxon>
        <taxon>Agaricomycetidae</taxon>
        <taxon>Agaricales</taxon>
        <taxon>Marasmiineae</taxon>
        <taxon>Mycenaceae</taxon>
        <taxon>Mycena</taxon>
    </lineage>
</organism>
<feature type="compositionally biased region" description="Basic and acidic residues" evidence="1">
    <location>
        <begin position="484"/>
        <end position="493"/>
    </location>
</feature>
<feature type="region of interest" description="Disordered" evidence="1">
    <location>
        <begin position="484"/>
        <end position="513"/>
    </location>
</feature>
<protein>
    <submittedName>
        <fullName evidence="2">Uncharacterized protein</fullName>
    </submittedName>
</protein>
<sequence length="513" mass="58339">MRRHRASNNRPEITTLPPLPYCQWDSHHQPHHASIRKALIIHPRNLGHNHPMPALKKPSLGASGLSVVLVRQSPSYIVAPSTQLLLDGKKPGEFAPALHSNQIKRKLVREAKMEAYPAGLDLAGAFQLLRDALRKPVDERHIQRLVTMPDGGVIILTGLAALVELLDDMGVTSFETDTTFKGVEGEINEWEVVIFLKSLQRGQNPHSSFRWFFAANYIFSRYNCSRIRQRHEYRFFERLYDEFRPLNFKCFFEGGNLLALNSHMEGAQVLGATCSFIKTNNPDYSGISRDTPAERVAPKFLKLCTTHGKRAVLDFWSLLSESEYQRLIDFPYIESEEDLNDDWARQIHAKSQTMVFHWRTWGDGVEKKVHTSPNLYFLNILTATPGIYPLASDSFIPEEYARSSDPPYGAAVMAAQAVDRNLLYWVAGVYTVAKGQAGQFSFDNWGDLKVRTPTWGNKLTRRATKYLASLKAWDQGRWDELREAAEEWKESRGSSETGDVTEEEDEEPVVLSD</sequence>